<keyword evidence="2" id="KW-1185">Reference proteome</keyword>
<evidence type="ECO:0000313" key="1">
    <source>
        <dbReference type="EMBL" id="MDV2080074.1"/>
    </source>
</evidence>
<dbReference type="Gene3D" id="3.30.70.2050">
    <property type="match status" value="1"/>
</dbReference>
<dbReference type="Gene3D" id="3.30.70.2060">
    <property type="match status" value="1"/>
</dbReference>
<protein>
    <submittedName>
        <fullName evidence="1">Nitrous oxide reductase accessory protein NosL</fullName>
    </submittedName>
</protein>
<dbReference type="Pfam" id="PF05573">
    <property type="entry name" value="NosL"/>
    <property type="match status" value="1"/>
</dbReference>
<dbReference type="PANTHER" id="PTHR41247">
    <property type="entry name" value="HTH-TYPE TRANSCRIPTIONAL REPRESSOR YCNK"/>
    <property type="match status" value="1"/>
</dbReference>
<proteinExistence type="predicted"/>
<reference evidence="1 2" key="1">
    <citation type="submission" date="2023-10" db="EMBL/GenBank/DDBJ databases">
        <title>Characteristics and mechanism of a salt-tolerant marine origin heterotrophic nitrifying- aerobic denitrifying bacteria Marinobacter xestospongiae HN1.</title>
        <authorList>
            <person name="Qi R."/>
        </authorList>
    </citation>
    <scope>NUCLEOTIDE SEQUENCE [LARGE SCALE GENOMIC DNA]</scope>
    <source>
        <strain evidence="1 2">HN1</strain>
    </source>
</reference>
<sequence length="226" mass="23744">MAVLTFWTPRQGRAAGSVPGASQAPLLPLSLPFSMTLPLSMTLLLALLLALGGCSEAPEEAAAPRQPVNFQSGDECHVCGMVIQSFPGPKGQAIGAGSQANGPSVKKFCSTRDLLAWKLQPEHRRQDDALFVHDMAQTEWAHPADTALIPAETAVFVVGSSRQGAMGPTLASFAEPAAARAFAERYGGEVLGYDQLTLDHLMPGHGHENGHQGMAHGANMGMAAEH</sequence>
<organism evidence="1 2">
    <name type="scientific">Marinobacter xestospongiae</name>
    <dbReference type="NCBI Taxonomy" id="994319"/>
    <lineage>
        <taxon>Bacteria</taxon>
        <taxon>Pseudomonadati</taxon>
        <taxon>Pseudomonadota</taxon>
        <taxon>Gammaproteobacteria</taxon>
        <taxon>Pseudomonadales</taxon>
        <taxon>Marinobacteraceae</taxon>
        <taxon>Marinobacter</taxon>
    </lineage>
</organism>
<comment type="caution">
    <text evidence="1">The sequence shown here is derived from an EMBL/GenBank/DDBJ whole genome shotgun (WGS) entry which is preliminary data.</text>
</comment>
<dbReference type="Proteomes" id="UP001269819">
    <property type="component" value="Unassembled WGS sequence"/>
</dbReference>
<name>A0ABU3W0K2_9GAMM</name>
<dbReference type="EMBL" id="JAWIIJ010000011">
    <property type="protein sequence ID" value="MDV2080074.1"/>
    <property type="molecule type" value="Genomic_DNA"/>
</dbReference>
<dbReference type="PANTHER" id="PTHR41247:SF1">
    <property type="entry name" value="HTH-TYPE TRANSCRIPTIONAL REPRESSOR YCNK"/>
    <property type="match status" value="1"/>
</dbReference>
<gene>
    <name evidence="1" type="ORF">RYS15_15420</name>
</gene>
<dbReference type="InterPro" id="IPR008719">
    <property type="entry name" value="N2O_reductase_NosL"/>
</dbReference>
<dbReference type="SUPFAM" id="SSF160387">
    <property type="entry name" value="NosL/MerB-like"/>
    <property type="match status" value="1"/>
</dbReference>
<evidence type="ECO:0000313" key="2">
    <source>
        <dbReference type="Proteomes" id="UP001269819"/>
    </source>
</evidence>
<accession>A0ABU3W0K2</accession>